<feature type="transmembrane region" description="Helical" evidence="1">
    <location>
        <begin position="171"/>
        <end position="192"/>
    </location>
</feature>
<evidence type="ECO:0000313" key="3">
    <source>
        <dbReference type="EMBL" id="PTX59645.1"/>
    </source>
</evidence>
<dbReference type="RefSeq" id="WP_108023467.1">
    <property type="nucleotide sequence ID" value="NZ_QBKR01000011.1"/>
</dbReference>
<comment type="caution">
    <text evidence="3">The sequence shown here is derived from an EMBL/GenBank/DDBJ whole genome shotgun (WGS) entry which is preliminary data.</text>
</comment>
<evidence type="ECO:0000259" key="2">
    <source>
        <dbReference type="Pfam" id="PF07670"/>
    </source>
</evidence>
<keyword evidence="1" id="KW-1133">Transmembrane helix</keyword>
<protein>
    <submittedName>
        <fullName evidence="3">Nucleoside recognition protein</fullName>
    </submittedName>
</protein>
<reference evidence="3 4" key="1">
    <citation type="submission" date="2018-04" db="EMBL/GenBank/DDBJ databases">
        <title>Genomic Encyclopedia of Archaeal and Bacterial Type Strains, Phase II (KMG-II): from individual species to whole genera.</title>
        <authorList>
            <person name="Goeker M."/>
        </authorList>
    </citation>
    <scope>NUCLEOTIDE SEQUENCE [LARGE SCALE GENOMIC DNA]</scope>
    <source>
        <strain evidence="3 4">DSM 45787</strain>
    </source>
</reference>
<gene>
    <name evidence="3" type="ORF">C8P63_11180</name>
</gene>
<feature type="transmembrane region" description="Helical" evidence="1">
    <location>
        <begin position="282"/>
        <end position="301"/>
    </location>
</feature>
<feature type="domain" description="Nucleoside transporter/FeoB GTPase Gate" evidence="2">
    <location>
        <begin position="175"/>
        <end position="265"/>
    </location>
</feature>
<evidence type="ECO:0000256" key="1">
    <source>
        <dbReference type="SAM" id="Phobius"/>
    </source>
</evidence>
<feature type="transmembrane region" description="Helical" evidence="1">
    <location>
        <begin position="218"/>
        <end position="239"/>
    </location>
</feature>
<name>A0A2T6BU79_9BACL</name>
<dbReference type="Proteomes" id="UP000244240">
    <property type="component" value="Unassembled WGS sequence"/>
</dbReference>
<dbReference type="Pfam" id="PF07670">
    <property type="entry name" value="Gate"/>
    <property type="match status" value="2"/>
</dbReference>
<proteinExistence type="predicted"/>
<keyword evidence="4" id="KW-1185">Reference proteome</keyword>
<feature type="transmembrane region" description="Helical" evidence="1">
    <location>
        <begin position="89"/>
        <end position="108"/>
    </location>
</feature>
<dbReference type="EMBL" id="QBKR01000011">
    <property type="protein sequence ID" value="PTX59645.1"/>
    <property type="molecule type" value="Genomic_DNA"/>
</dbReference>
<accession>A0A2T6BU79</accession>
<dbReference type="OrthoDB" id="9779080at2"/>
<feature type="transmembrane region" description="Helical" evidence="1">
    <location>
        <begin position="60"/>
        <end position="82"/>
    </location>
</feature>
<keyword evidence="1" id="KW-0812">Transmembrane</keyword>
<keyword evidence="1" id="KW-0472">Membrane</keyword>
<feature type="domain" description="Nucleoside transporter/FeoB GTPase Gate" evidence="2">
    <location>
        <begin position="18"/>
        <end position="100"/>
    </location>
</feature>
<feature type="transmembrane region" description="Helical" evidence="1">
    <location>
        <begin position="114"/>
        <end position="138"/>
    </location>
</feature>
<organism evidence="3 4">
    <name type="scientific">Melghirimyces profundicolus</name>
    <dbReference type="NCBI Taxonomy" id="1242148"/>
    <lineage>
        <taxon>Bacteria</taxon>
        <taxon>Bacillati</taxon>
        <taxon>Bacillota</taxon>
        <taxon>Bacilli</taxon>
        <taxon>Bacillales</taxon>
        <taxon>Thermoactinomycetaceae</taxon>
        <taxon>Melghirimyces</taxon>
    </lineage>
</organism>
<dbReference type="InterPro" id="IPR011642">
    <property type="entry name" value="Gate_dom"/>
</dbReference>
<feature type="transmembrane region" description="Helical" evidence="1">
    <location>
        <begin position="20"/>
        <end position="40"/>
    </location>
</feature>
<dbReference type="AlphaFoldDB" id="A0A2T6BU79"/>
<feature type="transmembrane region" description="Helical" evidence="1">
    <location>
        <begin position="251"/>
        <end position="276"/>
    </location>
</feature>
<sequence>MRRIRWRQGVRSGILTSWELGKVIFPVTLLVSILQFTSLIDWLVLGLSPAMSWMGLPGEAAIPLVLGNLLNLYAGIGAILSLDLTVKQVFILAVMLSFSHNLLVESAVCRKVGIPSLLVMGVRMVLAAISACIIHWVWQGGGETAVYGMIPPSGTPPDGWPGMLLQGVETAAFGVLQMTVVVFPLMVAIQILKDLLWLERFAGWVKPLMRPLGIDTRGSVILAGGLLFGLAMGAGVIIEQAREKGFTRRDMTVMVLFLAACHAVVEDTLIFIPLGIPVLPLLLIRLGVAVLLTLFLAWLWPRPSNTVSRSRAAGGGVA</sequence>
<evidence type="ECO:0000313" key="4">
    <source>
        <dbReference type="Proteomes" id="UP000244240"/>
    </source>
</evidence>